<evidence type="ECO:0000313" key="10">
    <source>
        <dbReference type="EMBL" id="KAL2050361.1"/>
    </source>
</evidence>
<evidence type="ECO:0000256" key="4">
    <source>
        <dbReference type="ARBA" id="ARBA00022630"/>
    </source>
</evidence>
<gene>
    <name evidence="10" type="ORF">ABVK25_009333</name>
</gene>
<evidence type="ECO:0000256" key="5">
    <source>
        <dbReference type="ARBA" id="ARBA00022827"/>
    </source>
</evidence>
<organism evidence="10 11">
    <name type="scientific">Lepraria finkii</name>
    <dbReference type="NCBI Taxonomy" id="1340010"/>
    <lineage>
        <taxon>Eukaryota</taxon>
        <taxon>Fungi</taxon>
        <taxon>Dikarya</taxon>
        <taxon>Ascomycota</taxon>
        <taxon>Pezizomycotina</taxon>
        <taxon>Lecanoromycetes</taxon>
        <taxon>OSLEUM clade</taxon>
        <taxon>Lecanoromycetidae</taxon>
        <taxon>Lecanorales</taxon>
        <taxon>Lecanorineae</taxon>
        <taxon>Stereocaulaceae</taxon>
        <taxon>Lepraria</taxon>
    </lineage>
</organism>
<comment type="similarity">
    <text evidence="3">Belongs to the flavoprotein pyridine nucleotide cytochrome reductase family.</text>
</comment>
<dbReference type="PANTHER" id="PTHR19370">
    <property type="entry name" value="NADH-CYTOCHROME B5 REDUCTASE"/>
    <property type="match status" value="1"/>
</dbReference>
<feature type="domain" description="Flavoprotein pyridine nucleotide cytochrome reductase-like FAD-binding" evidence="9">
    <location>
        <begin position="3"/>
        <end position="64"/>
    </location>
</feature>
<keyword evidence="6" id="KW-0560">Oxidoreductase</keyword>
<dbReference type="PRINTS" id="PR00406">
    <property type="entry name" value="CYTB5RDTASE"/>
</dbReference>
<dbReference type="Pfam" id="PF00175">
    <property type="entry name" value="NAD_binding_1"/>
    <property type="match status" value="1"/>
</dbReference>
<evidence type="ECO:0000313" key="11">
    <source>
        <dbReference type="Proteomes" id="UP001590951"/>
    </source>
</evidence>
<name>A0ABR4AZY1_9LECA</name>
<keyword evidence="4" id="KW-0285">Flavoprotein</keyword>
<evidence type="ECO:0000256" key="1">
    <source>
        <dbReference type="ARBA" id="ARBA00001974"/>
    </source>
</evidence>
<evidence type="ECO:0000259" key="9">
    <source>
        <dbReference type="Pfam" id="PF00970"/>
    </source>
</evidence>
<feature type="domain" description="Oxidoreductase FAD/NAD(P)-binding" evidence="8">
    <location>
        <begin position="84"/>
        <end position="170"/>
    </location>
</feature>
<dbReference type="InterPro" id="IPR008333">
    <property type="entry name" value="Cbr1-like_FAD-bd_dom"/>
</dbReference>
<accession>A0ABR4AZY1</accession>
<evidence type="ECO:0000259" key="8">
    <source>
        <dbReference type="Pfam" id="PF00175"/>
    </source>
</evidence>
<keyword evidence="5" id="KW-0274">FAD</keyword>
<dbReference type="InterPro" id="IPR001834">
    <property type="entry name" value="CBR-like"/>
</dbReference>
<dbReference type="PANTHER" id="PTHR19370:SF185">
    <property type="entry name" value="NADH-CYTOCHROME B5 REDUCTASE"/>
    <property type="match status" value="1"/>
</dbReference>
<evidence type="ECO:0000256" key="7">
    <source>
        <dbReference type="ARBA" id="ARBA00023136"/>
    </source>
</evidence>
<dbReference type="SUPFAM" id="SSF52343">
    <property type="entry name" value="Ferredoxin reductase-like, C-terminal NADP-linked domain"/>
    <property type="match status" value="1"/>
</dbReference>
<evidence type="ECO:0000256" key="3">
    <source>
        <dbReference type="ARBA" id="ARBA00006105"/>
    </source>
</evidence>
<comment type="cofactor">
    <cofactor evidence="1">
        <name>FAD</name>
        <dbReference type="ChEBI" id="CHEBI:57692"/>
    </cofactor>
</comment>
<keyword evidence="7" id="KW-0472">Membrane</keyword>
<dbReference type="SUPFAM" id="SSF63380">
    <property type="entry name" value="Riboflavin synthase domain-like"/>
    <property type="match status" value="1"/>
</dbReference>
<protein>
    <submittedName>
        <fullName evidence="10">Uncharacterized protein</fullName>
    </submittedName>
</protein>
<dbReference type="Proteomes" id="UP001590951">
    <property type="component" value="Unassembled WGS sequence"/>
</dbReference>
<dbReference type="Pfam" id="PF00970">
    <property type="entry name" value="FAD_binding_6"/>
    <property type="match status" value="1"/>
</dbReference>
<proteinExistence type="inferred from homology"/>
<dbReference type="InterPro" id="IPR001433">
    <property type="entry name" value="OxRdtase_FAD/NAD-bd"/>
</dbReference>
<dbReference type="Gene3D" id="3.40.50.80">
    <property type="entry name" value="Nucleotide-binding domain of ferredoxin-NADP reductase (FNR) module"/>
    <property type="match status" value="1"/>
</dbReference>
<keyword evidence="11" id="KW-1185">Reference proteome</keyword>
<comment type="subcellular location">
    <subcellularLocation>
        <location evidence="2">Membrane</location>
    </subcellularLocation>
</comment>
<sequence>MFIRSYTSTRPVIETEEDGTFELVVKKYFPNNDQPGGRAMSNLLDCMSLNEQIELCGPTGGIEYDGNGKFTIEGKETHFNRVTLILGGSGITLGYQLIARVLESECDKTQIAAINVNKSEADVLEREELQSFKDKHRCQFRIEHVVSHPSEEWDGKKGHVNADVIREVGQRGIALQPACNDPEGCAASFEGLGVSGGEELFWFLGLKQRYS</sequence>
<dbReference type="Gene3D" id="2.40.30.10">
    <property type="entry name" value="Translation factors"/>
    <property type="match status" value="1"/>
</dbReference>
<comment type="caution">
    <text evidence="10">The sequence shown here is derived from an EMBL/GenBank/DDBJ whole genome shotgun (WGS) entry which is preliminary data.</text>
</comment>
<reference evidence="10 11" key="1">
    <citation type="submission" date="2024-09" db="EMBL/GenBank/DDBJ databases">
        <title>Rethinking Asexuality: The Enigmatic Case of Functional Sexual Genes in Lepraria (Stereocaulaceae).</title>
        <authorList>
            <person name="Doellman M."/>
            <person name="Sun Y."/>
            <person name="Barcenas-Pena A."/>
            <person name="Lumbsch H.T."/>
            <person name="Grewe F."/>
        </authorList>
    </citation>
    <scope>NUCLEOTIDE SEQUENCE [LARGE SCALE GENOMIC DNA]</scope>
    <source>
        <strain evidence="10 11">Grewe 0041</strain>
    </source>
</reference>
<dbReference type="InterPro" id="IPR039261">
    <property type="entry name" value="FNR_nucleotide-bd"/>
</dbReference>
<evidence type="ECO:0000256" key="6">
    <source>
        <dbReference type="ARBA" id="ARBA00023002"/>
    </source>
</evidence>
<dbReference type="CDD" id="cd06183">
    <property type="entry name" value="cyt_b5_reduct_like"/>
    <property type="match status" value="1"/>
</dbReference>
<dbReference type="EMBL" id="JBHFEH010000048">
    <property type="protein sequence ID" value="KAL2050361.1"/>
    <property type="molecule type" value="Genomic_DNA"/>
</dbReference>
<evidence type="ECO:0000256" key="2">
    <source>
        <dbReference type="ARBA" id="ARBA00004370"/>
    </source>
</evidence>
<dbReference type="InterPro" id="IPR017938">
    <property type="entry name" value="Riboflavin_synthase-like_b-brl"/>
</dbReference>